<sequence>MGPADYSISNELSRELQENNHTSGTMSSDNNNNIDNNDNYHMVMMDKLFATSNSQVLQEDYRLSSSVSHHLQPPTHGRSHSHSHSRSQSHSSSHSQQPHRRSGSSINNNLKELDFLNMAYQSSGSNSAPSPISNVRSTSNLINSNVNPYANIPPFSSHFDNTNQLILNPLTSVPPSMFMNSSSHSGASSPPNNLTLLKSQFQAYTQSQLQQPNRNGSVASTTSTVSSFSSFSSPINFTADLESPDPSLIHPLTSFPLSPTTSSANTAKISHVHTVTKV</sequence>
<evidence type="ECO:0000313" key="1">
    <source>
        <dbReference type="EMBL" id="GME96461.1"/>
    </source>
</evidence>
<gene>
    <name evidence="1" type="ORF">Amon02_000999200</name>
</gene>
<organism evidence="1 2">
    <name type="scientific">Ambrosiozyma monospora</name>
    <name type="common">Yeast</name>
    <name type="synonym">Endomycopsis monosporus</name>
    <dbReference type="NCBI Taxonomy" id="43982"/>
    <lineage>
        <taxon>Eukaryota</taxon>
        <taxon>Fungi</taxon>
        <taxon>Dikarya</taxon>
        <taxon>Ascomycota</taxon>
        <taxon>Saccharomycotina</taxon>
        <taxon>Pichiomycetes</taxon>
        <taxon>Pichiales</taxon>
        <taxon>Pichiaceae</taxon>
        <taxon>Ambrosiozyma</taxon>
    </lineage>
</organism>
<dbReference type="Proteomes" id="UP001165064">
    <property type="component" value="Unassembled WGS sequence"/>
</dbReference>
<keyword evidence="2" id="KW-1185">Reference proteome</keyword>
<dbReference type="EMBL" id="BSXS01009756">
    <property type="protein sequence ID" value="GME96461.1"/>
    <property type="molecule type" value="Genomic_DNA"/>
</dbReference>
<accession>A0ACB5TVW3</accession>
<proteinExistence type="predicted"/>
<reference evidence="1" key="1">
    <citation type="submission" date="2023-04" db="EMBL/GenBank/DDBJ databases">
        <title>Ambrosiozyma monospora NBRC 10751.</title>
        <authorList>
            <person name="Ichikawa N."/>
            <person name="Sato H."/>
            <person name="Tonouchi N."/>
        </authorList>
    </citation>
    <scope>NUCLEOTIDE SEQUENCE</scope>
    <source>
        <strain evidence="1">NBRC 10751</strain>
    </source>
</reference>
<protein>
    <submittedName>
        <fullName evidence="1">Unnamed protein product</fullName>
    </submittedName>
</protein>
<evidence type="ECO:0000313" key="2">
    <source>
        <dbReference type="Proteomes" id="UP001165064"/>
    </source>
</evidence>
<name>A0ACB5TVW3_AMBMO</name>
<comment type="caution">
    <text evidence="1">The sequence shown here is derived from an EMBL/GenBank/DDBJ whole genome shotgun (WGS) entry which is preliminary data.</text>
</comment>